<protein>
    <recommendedName>
        <fullName evidence="3">Antitoxin</fullName>
    </recommendedName>
</protein>
<organism evidence="1 2">
    <name type="scientific">Candidatus Amesbacteria bacterium GW2011_GWC2_45_19</name>
    <dbReference type="NCBI Taxonomy" id="1618366"/>
    <lineage>
        <taxon>Bacteria</taxon>
        <taxon>Candidatus Amesiibacteriota</taxon>
    </lineage>
</organism>
<dbReference type="Proteomes" id="UP000034264">
    <property type="component" value="Unassembled WGS sequence"/>
</dbReference>
<dbReference type="AlphaFoldDB" id="A0A0G1M5T2"/>
<sequence>MSQKYFDLTSEEQRLLTSFEAGEWRSVADLEKSKRLYRQYAANTLAKAKNVNLRLAEKTVLKFKAKAASEGIPYQTLMSSVLHKYANQ</sequence>
<evidence type="ECO:0000313" key="1">
    <source>
        <dbReference type="EMBL" id="KKU03497.1"/>
    </source>
</evidence>
<proteinExistence type="predicted"/>
<gene>
    <name evidence="1" type="ORF">UX05_C0001G0126</name>
</gene>
<accession>A0A0G1M5T2</accession>
<dbReference type="Pfam" id="PF14384">
    <property type="entry name" value="BrnA_antitoxin"/>
    <property type="match status" value="1"/>
</dbReference>
<dbReference type="InterPro" id="IPR025528">
    <property type="entry name" value="BrnA_antitoxin"/>
</dbReference>
<dbReference type="EMBL" id="LCKS01000001">
    <property type="protein sequence ID" value="KKU03497.1"/>
    <property type="molecule type" value="Genomic_DNA"/>
</dbReference>
<evidence type="ECO:0000313" key="2">
    <source>
        <dbReference type="Proteomes" id="UP000034264"/>
    </source>
</evidence>
<reference evidence="1 2" key="1">
    <citation type="journal article" date="2015" name="Nature">
        <title>rRNA introns, odd ribosomes, and small enigmatic genomes across a large radiation of phyla.</title>
        <authorList>
            <person name="Brown C.T."/>
            <person name="Hug L.A."/>
            <person name="Thomas B.C."/>
            <person name="Sharon I."/>
            <person name="Castelle C.J."/>
            <person name="Singh A."/>
            <person name="Wilkins M.J."/>
            <person name="Williams K.H."/>
            <person name="Banfield J.F."/>
        </authorList>
    </citation>
    <scope>NUCLEOTIDE SEQUENCE [LARGE SCALE GENOMIC DNA]</scope>
</reference>
<evidence type="ECO:0008006" key="3">
    <source>
        <dbReference type="Google" id="ProtNLM"/>
    </source>
</evidence>
<comment type="caution">
    <text evidence="1">The sequence shown here is derived from an EMBL/GenBank/DDBJ whole genome shotgun (WGS) entry which is preliminary data.</text>
</comment>
<name>A0A0G1M5T2_9BACT</name>